<organism evidence="2 3">
    <name type="scientific">Entamoeba invadens IP1</name>
    <dbReference type="NCBI Taxonomy" id="370355"/>
    <lineage>
        <taxon>Eukaryota</taxon>
        <taxon>Amoebozoa</taxon>
        <taxon>Evosea</taxon>
        <taxon>Archamoebae</taxon>
        <taxon>Mastigamoebida</taxon>
        <taxon>Entamoebidae</taxon>
        <taxon>Entamoeba</taxon>
    </lineage>
</organism>
<dbReference type="RefSeq" id="XP_004256538.1">
    <property type="nucleotide sequence ID" value="XM_004256490.1"/>
</dbReference>
<evidence type="ECO:0000256" key="1">
    <source>
        <dbReference type="ARBA" id="ARBA00022737"/>
    </source>
</evidence>
<gene>
    <name evidence="2" type="ORF">EIN_424890</name>
</gene>
<dbReference type="InterPro" id="IPR051023">
    <property type="entry name" value="PP2A_Regulatory_Subunit_A"/>
</dbReference>
<protein>
    <submittedName>
        <fullName evidence="2">Uncharacterized protein</fullName>
    </submittedName>
</protein>
<dbReference type="PANTHER" id="PTHR10648">
    <property type="entry name" value="SERINE/THREONINE-PROTEIN PHOSPHATASE PP2A 65 KDA REGULATORY SUBUNIT"/>
    <property type="match status" value="1"/>
</dbReference>
<accession>A0A0A1U5W5</accession>
<dbReference type="SUPFAM" id="SSF48371">
    <property type="entry name" value="ARM repeat"/>
    <property type="match status" value="1"/>
</dbReference>
<dbReference type="KEGG" id="eiv:EIN_424890"/>
<dbReference type="GO" id="GO:0005737">
    <property type="term" value="C:cytoplasm"/>
    <property type="evidence" value="ECO:0007669"/>
    <property type="project" value="TreeGrafter"/>
</dbReference>
<name>A0A0A1U5W5_ENTIV</name>
<evidence type="ECO:0000313" key="2">
    <source>
        <dbReference type="EMBL" id="ELP89767.1"/>
    </source>
</evidence>
<reference evidence="2 3" key="1">
    <citation type="submission" date="2012-10" db="EMBL/GenBank/DDBJ databases">
        <authorList>
            <person name="Zafar N."/>
            <person name="Inman J."/>
            <person name="Hall N."/>
            <person name="Lorenzi H."/>
            <person name="Caler E."/>
        </authorList>
    </citation>
    <scope>NUCLEOTIDE SEQUENCE [LARGE SCALE GENOMIC DNA]</scope>
    <source>
        <strain evidence="2 3">IP1</strain>
    </source>
</reference>
<keyword evidence="3" id="KW-1185">Reference proteome</keyword>
<dbReference type="PANTHER" id="PTHR10648:SF1">
    <property type="entry name" value="SERINE_THREONINE-PROTEIN PHOSPHATASE 4 REGULATORY SUBUNIT 1"/>
    <property type="match status" value="1"/>
</dbReference>
<keyword evidence="1" id="KW-0677">Repeat</keyword>
<sequence>MSIALEDTPKDILNKYPGMLQISQTQSTRYTALRKLPDAFLKVGAVAAADKLSEAIFRLLVNPDTEKTFVDAIIQTLPHLIKVLMTNSDANSNTKNRCIQCFIQPLSEFLVGGESSVMVKTSAARALIASYRFLDDNTFRFYFIPVVRGSFTEQEFQETTVADVVVGIMPRLVKEDFVWVSKGITTYYISENSTVRRESLKVISAFAQMLSPEEMKMFLFDTVSKITQDDVWIIRRDYVKSYIRVVSKFGLEENLVLYENYLHLLKDKHKLVVASAVDVLPVLFKDAEFVKCVVQKRNFMEVYKEASADESNFASETFGAFIKIIPKLLEIFPDDEQYMLELYEKQSLSVEEVMRSIVAMDFGEVLKLSKNKEILIRIFTTLAYDISEGVKSQIRRYICDILLLDERFGELFNKLLSEGNYRTRYQISKQLPTLVGTEYYLDALEKLVMSPMMGVRVEALKELRHYVQDDEERKGKMIEVFVRYFKGNCQQRQCMCYALEAAGKGSPVLEEKIIPHLLIMLNDDVSNVRISALISLGKLRHGGQDVKFGISTLLKEEKDLDVKEVANKVYELLC</sequence>
<dbReference type="InterPro" id="IPR011989">
    <property type="entry name" value="ARM-like"/>
</dbReference>
<proteinExistence type="predicted"/>
<dbReference type="GO" id="GO:0019888">
    <property type="term" value="F:protein phosphatase regulator activity"/>
    <property type="evidence" value="ECO:0007669"/>
    <property type="project" value="TreeGrafter"/>
</dbReference>
<dbReference type="GeneID" id="14888777"/>
<dbReference type="Pfam" id="PF02985">
    <property type="entry name" value="HEAT"/>
    <property type="match status" value="1"/>
</dbReference>
<dbReference type="OMA" id="DNVYNQY"/>
<dbReference type="InterPro" id="IPR016024">
    <property type="entry name" value="ARM-type_fold"/>
</dbReference>
<dbReference type="EMBL" id="KB206573">
    <property type="protein sequence ID" value="ELP89767.1"/>
    <property type="molecule type" value="Genomic_DNA"/>
</dbReference>
<dbReference type="Proteomes" id="UP000014680">
    <property type="component" value="Unassembled WGS sequence"/>
</dbReference>
<dbReference type="AlphaFoldDB" id="A0A0A1U5W5"/>
<dbReference type="InterPro" id="IPR000357">
    <property type="entry name" value="HEAT"/>
</dbReference>
<evidence type="ECO:0000313" key="3">
    <source>
        <dbReference type="Proteomes" id="UP000014680"/>
    </source>
</evidence>
<dbReference type="Gene3D" id="1.25.10.10">
    <property type="entry name" value="Leucine-rich Repeat Variant"/>
    <property type="match status" value="1"/>
</dbReference>
<dbReference type="OrthoDB" id="340346at2759"/>
<dbReference type="VEuPathDB" id="AmoebaDB:EIN_424890"/>